<keyword evidence="2" id="KW-0732">Signal</keyword>
<sequence>MNRTTSRAVAGALVLAAAACGESATSPSASTSDFLANALTTLSPGMDQLSTSFASGATQAAWIPGPGGPGRNALGIGSLLGGGLGADYVGEVFFAFGGGPGHGPHGGPFGVAATCTGGTYSATTGVVTCPSETRNGLTIARTIQFKNAAGSPQAAYDTATTNSISEHRTVTGTTTFTADSGRGRDGHGHGGPGFFGLGRGPDSSRVTITSASTTVNESSDRVVSGLATGSTQRTVNATAAGRESTTGQSSAGAFTSTRATGDTTRGLVIPVATSTNTRPYPTAGTVIRAMSATVTFTGQAAQSTTRREVITYDGSATAKLTITQDGTTKNCTIALPRGRPSCS</sequence>
<dbReference type="eggNOG" id="ENOG5033XEY">
    <property type="taxonomic scope" value="Bacteria"/>
</dbReference>
<dbReference type="AlphaFoldDB" id="W0RE23"/>
<evidence type="ECO:0000313" key="3">
    <source>
        <dbReference type="EMBL" id="AHG89339.1"/>
    </source>
</evidence>
<dbReference type="OrthoDB" id="9860714at2"/>
<feature type="region of interest" description="Disordered" evidence="1">
    <location>
        <begin position="174"/>
        <end position="204"/>
    </location>
</feature>
<accession>W0RE23</accession>
<reference evidence="3 4" key="1">
    <citation type="journal article" date="2014" name="Genome Announc.">
        <title>Genome Sequence and Methylome of Soil Bacterium Gemmatirosa kalamazoonensis KBS708T, a Member of the Rarely Cultivated Gemmatimonadetes Phylum.</title>
        <authorList>
            <person name="Debruyn J.M."/>
            <person name="Radosevich M."/>
            <person name="Wommack K.E."/>
            <person name="Polson S.W."/>
            <person name="Hauser L.J."/>
            <person name="Fawaz M.N."/>
            <person name="Korlach J."/>
            <person name="Tsai Y.C."/>
        </authorList>
    </citation>
    <scope>NUCLEOTIDE SEQUENCE [LARGE SCALE GENOMIC DNA]</scope>
    <source>
        <strain evidence="3 4">KBS708</strain>
    </source>
</reference>
<dbReference type="Proteomes" id="UP000019151">
    <property type="component" value="Chromosome"/>
</dbReference>
<feature type="signal peptide" evidence="2">
    <location>
        <begin position="1"/>
        <end position="24"/>
    </location>
</feature>
<evidence type="ECO:0000256" key="1">
    <source>
        <dbReference type="SAM" id="MobiDB-lite"/>
    </source>
</evidence>
<proteinExistence type="predicted"/>
<dbReference type="STRING" id="861299.J421_1802"/>
<evidence type="ECO:0000256" key="2">
    <source>
        <dbReference type="SAM" id="SignalP"/>
    </source>
</evidence>
<name>W0RE23_9BACT</name>
<feature type="compositionally biased region" description="Gly residues" evidence="1">
    <location>
        <begin position="189"/>
        <end position="199"/>
    </location>
</feature>
<protein>
    <submittedName>
        <fullName evidence="3">Uncharacterized protein</fullName>
    </submittedName>
</protein>
<dbReference type="InParanoid" id="W0RE23"/>
<gene>
    <name evidence="3" type="ORF">J421_1802</name>
</gene>
<evidence type="ECO:0000313" key="4">
    <source>
        <dbReference type="Proteomes" id="UP000019151"/>
    </source>
</evidence>
<dbReference type="PROSITE" id="PS51257">
    <property type="entry name" value="PROKAR_LIPOPROTEIN"/>
    <property type="match status" value="1"/>
</dbReference>
<dbReference type="HOGENOM" id="CLU_896465_0_0_0"/>
<keyword evidence="4" id="KW-1185">Reference proteome</keyword>
<dbReference type="RefSeq" id="WP_025410842.1">
    <property type="nucleotide sequence ID" value="NZ_CP007128.1"/>
</dbReference>
<feature type="chain" id="PRO_5004794197" evidence="2">
    <location>
        <begin position="25"/>
        <end position="343"/>
    </location>
</feature>
<feature type="region of interest" description="Disordered" evidence="1">
    <location>
        <begin position="233"/>
        <end position="258"/>
    </location>
</feature>
<dbReference type="EMBL" id="CP007128">
    <property type="protein sequence ID" value="AHG89339.1"/>
    <property type="molecule type" value="Genomic_DNA"/>
</dbReference>
<dbReference type="KEGG" id="gba:J421_1802"/>
<organism evidence="3 4">
    <name type="scientific">Gemmatirosa kalamazoonensis</name>
    <dbReference type="NCBI Taxonomy" id="861299"/>
    <lineage>
        <taxon>Bacteria</taxon>
        <taxon>Pseudomonadati</taxon>
        <taxon>Gemmatimonadota</taxon>
        <taxon>Gemmatimonadia</taxon>
        <taxon>Gemmatimonadales</taxon>
        <taxon>Gemmatimonadaceae</taxon>
        <taxon>Gemmatirosa</taxon>
    </lineage>
</organism>